<dbReference type="Proteomes" id="UP000188605">
    <property type="component" value="Unassembled WGS sequence"/>
</dbReference>
<keyword evidence="1" id="KW-0418">Kinase</keyword>
<proteinExistence type="predicted"/>
<evidence type="ECO:0000313" key="1">
    <source>
        <dbReference type="EMBL" id="ONI38017.1"/>
    </source>
</evidence>
<protein>
    <submittedName>
        <fullName evidence="1">Histidine kinase</fullName>
    </submittedName>
</protein>
<dbReference type="EMBL" id="LJDB01000100">
    <property type="protein sequence ID" value="ONI38017.1"/>
    <property type="molecule type" value="Genomic_DNA"/>
</dbReference>
<reference evidence="1" key="1">
    <citation type="submission" date="2016-08" db="EMBL/GenBank/DDBJ databases">
        <authorList>
            <person name="Ngugi D.K."/>
            <person name="Miyake S."/>
            <person name="Stingl U."/>
        </authorList>
    </citation>
    <scope>NUCLEOTIDE SEQUENCE</scope>
    <source>
        <strain evidence="1">SCG-B11WGA-EpuloA1</strain>
    </source>
</reference>
<organism evidence="1 2">
    <name type="scientific">Candidatus Epulonipiscium fishelsonii</name>
    <dbReference type="NCBI Taxonomy" id="77094"/>
    <lineage>
        <taxon>Bacteria</taxon>
        <taxon>Bacillati</taxon>
        <taxon>Bacillota</taxon>
        <taxon>Clostridia</taxon>
        <taxon>Lachnospirales</taxon>
        <taxon>Lachnospiraceae</taxon>
        <taxon>Candidatus Epulonipiscium</taxon>
    </lineage>
</organism>
<name>A0ACC8X828_9FIRM</name>
<keyword evidence="1" id="KW-0808">Transferase</keyword>
<accession>A0ACC8X828</accession>
<gene>
    <name evidence="1" type="ORF">AN396_11855</name>
</gene>
<comment type="caution">
    <text evidence="1">The sequence shown here is derived from an EMBL/GenBank/DDBJ whole genome shotgun (WGS) entry which is preliminary data.</text>
</comment>
<sequence length="137" mass="15481">MKEMTVKGTIENIDKITEFVNAQLNKLDCPPKTQVQIDIAIDELFSNIARYAYNPSIGLVTVKVEILEENLAVIITFIDNGKPHDPLRRKDPDVTLSADEREIGGLGIFMVKKSMDKISYEYKNGQNVLSIQKNIQK</sequence>
<evidence type="ECO:0000313" key="2">
    <source>
        <dbReference type="Proteomes" id="UP000188605"/>
    </source>
</evidence>
<keyword evidence="2" id="KW-1185">Reference proteome</keyword>